<comment type="caution">
    <text evidence="1">The sequence shown here is derived from an EMBL/GenBank/DDBJ whole genome shotgun (WGS) entry which is preliminary data.</text>
</comment>
<dbReference type="EMBL" id="JARKHV010000009">
    <property type="protein sequence ID" value="MDF4186884.1"/>
    <property type="molecule type" value="Genomic_DNA"/>
</dbReference>
<accession>A0AAW6Q2Y2</accession>
<reference evidence="1" key="1">
    <citation type="submission" date="2023-02" db="EMBL/GenBank/DDBJ databases">
        <title>Draft Whole-Genome Sequences of competitive exclusion Lactobacillus salivarius strains for Poultry.</title>
        <authorList>
            <person name="Ma L.M."/>
            <person name="Lopez-Guerra N."/>
            <person name="Zhang G."/>
        </authorList>
    </citation>
    <scope>NUCLEOTIDE SEQUENCE</scope>
    <source>
        <strain evidence="1">Salm-9</strain>
    </source>
</reference>
<dbReference type="AlphaFoldDB" id="A0AAW6Q2Y2"/>
<dbReference type="RefSeq" id="WP_187397330.1">
    <property type="nucleotide sequence ID" value="NZ_JARKHV010000009.1"/>
</dbReference>
<dbReference type="Proteomes" id="UP001213566">
    <property type="component" value="Unassembled WGS sequence"/>
</dbReference>
<protein>
    <submittedName>
        <fullName evidence="1">Uncharacterized protein</fullName>
    </submittedName>
</protein>
<gene>
    <name evidence="1" type="ORF">PV940_07635</name>
</gene>
<name>A0AAW6Q2Y2_9LACO</name>
<proteinExistence type="predicted"/>
<sequence>MSKYNIISKWNRASELFRTQQFILNFAKEDDLAKIEEVIKKRREKLAKRQSKK</sequence>
<evidence type="ECO:0000313" key="2">
    <source>
        <dbReference type="Proteomes" id="UP001213566"/>
    </source>
</evidence>
<evidence type="ECO:0000313" key="1">
    <source>
        <dbReference type="EMBL" id="MDF4186884.1"/>
    </source>
</evidence>
<organism evidence="1 2">
    <name type="scientific">Ligilactobacillus salivarius</name>
    <dbReference type="NCBI Taxonomy" id="1624"/>
    <lineage>
        <taxon>Bacteria</taxon>
        <taxon>Bacillati</taxon>
        <taxon>Bacillota</taxon>
        <taxon>Bacilli</taxon>
        <taxon>Lactobacillales</taxon>
        <taxon>Lactobacillaceae</taxon>
        <taxon>Ligilactobacillus</taxon>
    </lineage>
</organism>